<evidence type="ECO:0000313" key="12">
    <source>
        <dbReference type="Proteomes" id="UP000673691"/>
    </source>
</evidence>
<evidence type="ECO:0000256" key="6">
    <source>
        <dbReference type="ARBA" id="ARBA00023098"/>
    </source>
</evidence>
<dbReference type="GO" id="GO:0080132">
    <property type="term" value="F:fatty acid 2-hydroxylase activity"/>
    <property type="evidence" value="ECO:0007669"/>
    <property type="project" value="InterPro"/>
</dbReference>
<dbReference type="GO" id="GO:0005789">
    <property type="term" value="C:endoplasmic reticulum membrane"/>
    <property type="evidence" value="ECO:0007669"/>
    <property type="project" value="UniProtKB-SubCell"/>
</dbReference>
<evidence type="ECO:0000259" key="10">
    <source>
        <dbReference type="PROSITE" id="PS50255"/>
    </source>
</evidence>
<evidence type="ECO:0000256" key="9">
    <source>
        <dbReference type="SAM" id="Phobius"/>
    </source>
</evidence>
<accession>A0A8H8A257</accession>
<feature type="region of interest" description="Disordered" evidence="8">
    <location>
        <begin position="1"/>
        <end position="51"/>
    </location>
</feature>
<dbReference type="SUPFAM" id="SSF55856">
    <property type="entry name" value="Cytochrome b5-like heme/steroid binding domain"/>
    <property type="match status" value="1"/>
</dbReference>
<dbReference type="AlphaFoldDB" id="A0A8H8A257"/>
<evidence type="ECO:0000256" key="7">
    <source>
        <dbReference type="ARBA" id="ARBA00023136"/>
    </source>
</evidence>
<keyword evidence="4 9" id="KW-1133">Transmembrane helix</keyword>
<dbReference type="PRINTS" id="PR00363">
    <property type="entry name" value="CYTOCHROMEB5"/>
</dbReference>
<dbReference type="InterPro" id="IPR014430">
    <property type="entry name" value="Scs7"/>
</dbReference>
<keyword evidence="6" id="KW-0443">Lipid metabolism</keyword>
<evidence type="ECO:0000256" key="3">
    <source>
        <dbReference type="ARBA" id="ARBA00022824"/>
    </source>
</evidence>
<protein>
    <recommendedName>
        <fullName evidence="10">Cytochrome b5 heme-binding domain-containing protein</fullName>
    </recommendedName>
</protein>
<evidence type="ECO:0000256" key="2">
    <source>
        <dbReference type="ARBA" id="ARBA00022692"/>
    </source>
</evidence>
<dbReference type="PANTHER" id="PTHR12863:SF1">
    <property type="entry name" value="FATTY ACID 2-HYDROXYLASE"/>
    <property type="match status" value="1"/>
</dbReference>
<sequence length="393" mass="42825">MMPAGPAVAAVDATPPPAAAAAATATPGTAGAPAKDPARRDAAPPPKDAVPRPLALYTRKQVALSAPPAVLVVADGLVYDLAAFVRQHPGGADLVLGRAGTDVSEVLRDPAVHQHSATAYDVLEEHLVGRIVDGPEEQERPSREIDDSVLDGLAIAEPRREPDALRARTSKEPAREARAAPVSVFPGCRVRVVTENPAQLTASPAPPRPLRIWRQAAGAPPVDGVDREFLDFTRPLVAQVARGRFSKSFYLAQVHRPRHLRESARFFANPVWEALTRTPWFVVPVVWLPYAAYLAWFGWSVLAVPAAAFAAALVAGLLFWTVIEYSLHRFLFHADEWMPESQLCFLLHFTVHGGESDPLVRLFSPRGRHSREERRAPFTYRVPVECPGLQSII</sequence>
<gene>
    <name evidence="11" type="ORF">BJ554DRAFT_470</name>
</gene>
<dbReference type="OrthoDB" id="2204368at2759"/>
<evidence type="ECO:0000256" key="5">
    <source>
        <dbReference type="ARBA" id="ARBA00023002"/>
    </source>
</evidence>
<evidence type="ECO:0000256" key="4">
    <source>
        <dbReference type="ARBA" id="ARBA00022989"/>
    </source>
</evidence>
<dbReference type="Proteomes" id="UP000673691">
    <property type="component" value="Unassembled WGS sequence"/>
</dbReference>
<dbReference type="Pfam" id="PF00173">
    <property type="entry name" value="Cyt-b5"/>
    <property type="match status" value="1"/>
</dbReference>
<evidence type="ECO:0000256" key="1">
    <source>
        <dbReference type="ARBA" id="ARBA00004477"/>
    </source>
</evidence>
<keyword evidence="7 9" id="KW-0472">Membrane</keyword>
<keyword evidence="12" id="KW-1185">Reference proteome</keyword>
<dbReference type="GO" id="GO:0006631">
    <property type="term" value="P:fatty acid metabolic process"/>
    <property type="evidence" value="ECO:0007669"/>
    <property type="project" value="TreeGrafter"/>
</dbReference>
<dbReference type="EMBL" id="JAEFCI010000849">
    <property type="protein sequence ID" value="KAG5463293.1"/>
    <property type="molecule type" value="Genomic_DNA"/>
</dbReference>
<dbReference type="PROSITE" id="PS50255">
    <property type="entry name" value="CYTOCHROME_B5_2"/>
    <property type="match status" value="1"/>
</dbReference>
<dbReference type="InterPro" id="IPR036400">
    <property type="entry name" value="Cyt_B5-like_heme/steroid_sf"/>
</dbReference>
<comment type="caution">
    <text evidence="11">The sequence shown here is derived from an EMBL/GenBank/DDBJ whole genome shotgun (WGS) entry which is preliminary data.</text>
</comment>
<feature type="compositionally biased region" description="Low complexity" evidence="8">
    <location>
        <begin position="1"/>
        <end position="35"/>
    </location>
</feature>
<dbReference type="SMART" id="SM01117">
    <property type="entry name" value="Cyt-b5"/>
    <property type="match status" value="1"/>
</dbReference>
<dbReference type="PANTHER" id="PTHR12863">
    <property type="entry name" value="FATTY ACID HYDROXYLASE"/>
    <property type="match status" value="1"/>
</dbReference>
<keyword evidence="5" id="KW-0560">Oxidoreductase</keyword>
<evidence type="ECO:0000256" key="8">
    <source>
        <dbReference type="SAM" id="MobiDB-lite"/>
    </source>
</evidence>
<dbReference type="InterPro" id="IPR001199">
    <property type="entry name" value="Cyt_B5-like_heme/steroid-bd"/>
</dbReference>
<dbReference type="Gene3D" id="3.10.120.10">
    <property type="entry name" value="Cytochrome b5-like heme/steroid binding domain"/>
    <property type="match status" value="1"/>
</dbReference>
<feature type="transmembrane region" description="Helical" evidence="9">
    <location>
        <begin position="296"/>
        <end position="323"/>
    </location>
</feature>
<reference evidence="11 12" key="1">
    <citation type="journal article" name="Sci. Rep.">
        <title>Genome-scale phylogenetic analyses confirm Olpidium as the closest living zoosporic fungus to the non-flagellated, terrestrial fungi.</title>
        <authorList>
            <person name="Chang Y."/>
            <person name="Rochon D."/>
            <person name="Sekimoto S."/>
            <person name="Wang Y."/>
            <person name="Chovatia M."/>
            <person name="Sandor L."/>
            <person name="Salamov A."/>
            <person name="Grigoriev I.V."/>
            <person name="Stajich J.E."/>
            <person name="Spatafora J.W."/>
        </authorList>
    </citation>
    <scope>NUCLEOTIDE SEQUENCE [LARGE SCALE GENOMIC DNA]</scope>
    <source>
        <strain evidence="11">S191</strain>
    </source>
</reference>
<name>A0A8H8A257_9FUNG</name>
<feature type="domain" description="Cytochrome b5 heme-binding" evidence="10">
    <location>
        <begin position="72"/>
        <end position="132"/>
    </location>
</feature>
<comment type="subcellular location">
    <subcellularLocation>
        <location evidence="1">Endoplasmic reticulum membrane</location>
        <topology evidence="1">Multi-pass membrane protein</topology>
    </subcellularLocation>
</comment>
<evidence type="ECO:0000313" key="11">
    <source>
        <dbReference type="EMBL" id="KAG5463293.1"/>
    </source>
</evidence>
<keyword evidence="2 9" id="KW-0812">Transmembrane</keyword>
<proteinExistence type="predicted"/>
<keyword evidence="3" id="KW-0256">Endoplasmic reticulum</keyword>
<organism evidence="11 12">
    <name type="scientific">Olpidium bornovanus</name>
    <dbReference type="NCBI Taxonomy" id="278681"/>
    <lineage>
        <taxon>Eukaryota</taxon>
        <taxon>Fungi</taxon>
        <taxon>Fungi incertae sedis</taxon>
        <taxon>Olpidiomycota</taxon>
        <taxon>Olpidiomycotina</taxon>
        <taxon>Olpidiomycetes</taxon>
        <taxon>Olpidiales</taxon>
        <taxon>Olpidiaceae</taxon>
        <taxon>Olpidium</taxon>
    </lineage>
</organism>